<sequence length="220" mass="24056">MSVACDQAISVAARSTRSLDLVASAVPGIHVTYAAGEEIHGEGEPAIYGYRIISGVVRTFRVLPDGRRQVEGFHFHGDVFSMELGINYELSAEAVADTKILVMKRSLIDTLLQNDPAVARELLMWSYQTLARAREQMMLLGRKSASEKVASFLLQLEINPGGEAVAIPMCRSDIADYLGLTVETVSRVLAQLERTHAIDLPSSRKIRVNSREKLAALAGM</sequence>
<dbReference type="InterPro" id="IPR018490">
    <property type="entry name" value="cNMP-bd_dom_sf"/>
</dbReference>
<accession>A0A6S6QSQ7</accession>
<feature type="domain" description="HTH crp-type" evidence="4">
    <location>
        <begin position="143"/>
        <end position="212"/>
    </location>
</feature>
<keyword evidence="1" id="KW-0805">Transcription regulation</keyword>
<dbReference type="PANTHER" id="PTHR24567:SF75">
    <property type="entry name" value="FUMARATE AND NITRATE REDUCTION REGULATORY PROTEIN"/>
    <property type="match status" value="1"/>
</dbReference>
<evidence type="ECO:0000313" key="5">
    <source>
        <dbReference type="EMBL" id="BCJ90987.1"/>
    </source>
</evidence>
<dbReference type="GO" id="GO:0003677">
    <property type="term" value="F:DNA binding"/>
    <property type="evidence" value="ECO:0007669"/>
    <property type="project" value="UniProtKB-KW"/>
</dbReference>
<dbReference type="InterPro" id="IPR012318">
    <property type="entry name" value="HTH_CRP"/>
</dbReference>
<evidence type="ECO:0000256" key="1">
    <source>
        <dbReference type="ARBA" id="ARBA00023015"/>
    </source>
</evidence>
<dbReference type="PROSITE" id="PS51063">
    <property type="entry name" value="HTH_CRP_2"/>
    <property type="match status" value="1"/>
</dbReference>
<dbReference type="SUPFAM" id="SSF51206">
    <property type="entry name" value="cAMP-binding domain-like"/>
    <property type="match status" value="1"/>
</dbReference>
<keyword evidence="6" id="KW-1185">Reference proteome</keyword>
<evidence type="ECO:0000256" key="3">
    <source>
        <dbReference type="ARBA" id="ARBA00023163"/>
    </source>
</evidence>
<name>A0A6S6QSQ7_9HYPH</name>
<proteinExistence type="predicted"/>
<dbReference type="KEGG" id="tso:IZ6_17220"/>
<dbReference type="InterPro" id="IPR036390">
    <property type="entry name" value="WH_DNA-bd_sf"/>
</dbReference>
<gene>
    <name evidence="5" type="primary">fixK_2</name>
    <name evidence="5" type="ORF">IZ6_17220</name>
</gene>
<dbReference type="GO" id="GO:0003700">
    <property type="term" value="F:DNA-binding transcription factor activity"/>
    <property type="evidence" value="ECO:0007669"/>
    <property type="project" value="TreeGrafter"/>
</dbReference>
<evidence type="ECO:0000259" key="4">
    <source>
        <dbReference type="PROSITE" id="PS51063"/>
    </source>
</evidence>
<dbReference type="SMART" id="SM00419">
    <property type="entry name" value="HTH_CRP"/>
    <property type="match status" value="1"/>
</dbReference>
<dbReference type="SUPFAM" id="SSF46785">
    <property type="entry name" value="Winged helix' DNA-binding domain"/>
    <property type="match status" value="1"/>
</dbReference>
<keyword evidence="2" id="KW-0238">DNA-binding</keyword>
<dbReference type="InterPro" id="IPR036388">
    <property type="entry name" value="WH-like_DNA-bd_sf"/>
</dbReference>
<dbReference type="CDD" id="cd00092">
    <property type="entry name" value="HTH_CRP"/>
    <property type="match status" value="1"/>
</dbReference>
<dbReference type="CDD" id="cd00038">
    <property type="entry name" value="CAP_ED"/>
    <property type="match status" value="1"/>
</dbReference>
<dbReference type="Gene3D" id="2.60.120.10">
    <property type="entry name" value="Jelly Rolls"/>
    <property type="match status" value="1"/>
</dbReference>
<organism evidence="5 6">
    <name type="scientific">Terrihabitans soli</name>
    <dbReference type="NCBI Taxonomy" id="708113"/>
    <lineage>
        <taxon>Bacteria</taxon>
        <taxon>Pseudomonadati</taxon>
        <taxon>Pseudomonadota</taxon>
        <taxon>Alphaproteobacteria</taxon>
        <taxon>Hyphomicrobiales</taxon>
        <taxon>Terrihabitans</taxon>
    </lineage>
</organism>
<keyword evidence="3" id="KW-0804">Transcription</keyword>
<evidence type="ECO:0000313" key="6">
    <source>
        <dbReference type="Proteomes" id="UP000515317"/>
    </source>
</evidence>
<dbReference type="InterPro" id="IPR000595">
    <property type="entry name" value="cNMP-bd_dom"/>
</dbReference>
<evidence type="ECO:0000256" key="2">
    <source>
        <dbReference type="ARBA" id="ARBA00023125"/>
    </source>
</evidence>
<dbReference type="Gene3D" id="1.10.10.10">
    <property type="entry name" value="Winged helix-like DNA-binding domain superfamily/Winged helix DNA-binding domain"/>
    <property type="match status" value="1"/>
</dbReference>
<dbReference type="SMART" id="SM00100">
    <property type="entry name" value="cNMP"/>
    <property type="match status" value="1"/>
</dbReference>
<dbReference type="InterPro" id="IPR050397">
    <property type="entry name" value="Env_Response_Regulators"/>
</dbReference>
<dbReference type="InterPro" id="IPR014710">
    <property type="entry name" value="RmlC-like_jellyroll"/>
</dbReference>
<dbReference type="AlphaFoldDB" id="A0A6S6QSQ7"/>
<dbReference type="PANTHER" id="PTHR24567">
    <property type="entry name" value="CRP FAMILY TRANSCRIPTIONAL REGULATORY PROTEIN"/>
    <property type="match status" value="1"/>
</dbReference>
<dbReference type="Proteomes" id="UP000515317">
    <property type="component" value="Chromosome"/>
</dbReference>
<dbReference type="Pfam" id="PF00027">
    <property type="entry name" value="cNMP_binding"/>
    <property type="match status" value="1"/>
</dbReference>
<dbReference type="RefSeq" id="WP_222874671.1">
    <property type="nucleotide sequence ID" value="NZ_AP023361.1"/>
</dbReference>
<dbReference type="Pfam" id="PF13545">
    <property type="entry name" value="HTH_Crp_2"/>
    <property type="match status" value="1"/>
</dbReference>
<dbReference type="EMBL" id="AP023361">
    <property type="protein sequence ID" value="BCJ90987.1"/>
    <property type="molecule type" value="Genomic_DNA"/>
</dbReference>
<protein>
    <submittedName>
        <fullName evidence="5">Transcriptional regulator</fullName>
    </submittedName>
</protein>
<reference evidence="5 6" key="1">
    <citation type="submission" date="2020-08" db="EMBL/GenBank/DDBJ databases">
        <title>Genome sequence of Rhizobiales bacterium strain IZ6.</title>
        <authorList>
            <person name="Nakai R."/>
            <person name="Naganuma T."/>
        </authorList>
    </citation>
    <scope>NUCLEOTIDE SEQUENCE [LARGE SCALE GENOMIC DNA]</scope>
    <source>
        <strain evidence="5 6">IZ6</strain>
    </source>
</reference>
<dbReference type="PRINTS" id="PR00034">
    <property type="entry name" value="HTHCRP"/>
</dbReference>
<dbReference type="GO" id="GO:0005829">
    <property type="term" value="C:cytosol"/>
    <property type="evidence" value="ECO:0007669"/>
    <property type="project" value="TreeGrafter"/>
</dbReference>